<dbReference type="PATRIC" id="fig|888812.3.peg.172"/>
<gene>
    <name evidence="2" type="ORF">HMPREF9384_0179</name>
</gene>
<protein>
    <submittedName>
        <fullName evidence="2">Copper chaperone</fullName>
    </submittedName>
</protein>
<dbReference type="Proteomes" id="UP000004562">
    <property type="component" value="Unassembled WGS sequence"/>
</dbReference>
<dbReference type="AlphaFoldDB" id="F0IQR7"/>
<dbReference type="GO" id="GO:0046872">
    <property type="term" value="F:metal ion binding"/>
    <property type="evidence" value="ECO:0007669"/>
    <property type="project" value="InterPro"/>
</dbReference>
<dbReference type="SUPFAM" id="SSF55008">
    <property type="entry name" value="HMA, heavy metal-associated domain"/>
    <property type="match status" value="1"/>
</dbReference>
<organism evidence="2 3">
    <name type="scientific">Streptococcus sanguinis SK160</name>
    <dbReference type="NCBI Taxonomy" id="888812"/>
    <lineage>
        <taxon>Bacteria</taxon>
        <taxon>Bacillati</taxon>
        <taxon>Bacillota</taxon>
        <taxon>Bacilli</taxon>
        <taxon>Lactobacillales</taxon>
        <taxon>Streptococcaceae</taxon>
        <taxon>Streptococcus</taxon>
    </lineage>
</organism>
<dbReference type="Gene3D" id="3.30.70.100">
    <property type="match status" value="1"/>
</dbReference>
<accession>F0IQR7</accession>
<feature type="domain" description="HMA" evidence="1">
    <location>
        <begin position="5"/>
        <end position="70"/>
    </location>
</feature>
<dbReference type="PROSITE" id="PS50846">
    <property type="entry name" value="HMA_2"/>
    <property type="match status" value="1"/>
</dbReference>
<dbReference type="InterPro" id="IPR036163">
    <property type="entry name" value="HMA_dom_sf"/>
</dbReference>
<name>F0IQR7_STRSA</name>
<comment type="caution">
    <text evidence="2">The sequence shown here is derived from an EMBL/GenBank/DDBJ whole genome shotgun (WGS) entry which is preliminary data.</text>
</comment>
<evidence type="ECO:0000259" key="1">
    <source>
        <dbReference type="PROSITE" id="PS50846"/>
    </source>
</evidence>
<dbReference type="CDD" id="cd00371">
    <property type="entry name" value="HMA"/>
    <property type="match status" value="1"/>
</dbReference>
<dbReference type="HOGENOM" id="CLU_134973_6_1_9"/>
<reference evidence="2 3" key="1">
    <citation type="submission" date="2011-02" db="EMBL/GenBank/DDBJ databases">
        <authorList>
            <person name="Muzny D."/>
            <person name="Qin X."/>
            <person name="Deng J."/>
            <person name="Jiang H."/>
            <person name="Liu Y."/>
            <person name="Qu J."/>
            <person name="Song X.-Z."/>
            <person name="Zhang L."/>
            <person name="Thornton R."/>
            <person name="Coyle M."/>
            <person name="Francisco L."/>
            <person name="Jackson L."/>
            <person name="Javaid M."/>
            <person name="Korchina V."/>
            <person name="Kovar C."/>
            <person name="Mata R."/>
            <person name="Mathew T."/>
            <person name="Ngo R."/>
            <person name="Nguyen L."/>
            <person name="Nguyen N."/>
            <person name="Okwuonu G."/>
            <person name="Ongeri F."/>
            <person name="Pham C."/>
            <person name="Simmons D."/>
            <person name="Wilczek-Boney K."/>
            <person name="Hale W."/>
            <person name="Jakkamsetti A."/>
            <person name="Pham P."/>
            <person name="Ruth R."/>
            <person name="San Lucas F."/>
            <person name="Warren J."/>
            <person name="Zhang J."/>
            <person name="Zhao Z."/>
            <person name="Zhou C."/>
            <person name="Zhu D."/>
            <person name="Lee S."/>
            <person name="Bess C."/>
            <person name="Blankenburg K."/>
            <person name="Forbes L."/>
            <person name="Fu Q."/>
            <person name="Gubbala S."/>
            <person name="Hirani K."/>
            <person name="Jayaseelan J.C."/>
            <person name="Lara F."/>
            <person name="Munidasa M."/>
            <person name="Palculict T."/>
            <person name="Patil S."/>
            <person name="Pu L.-L."/>
            <person name="Saada N."/>
            <person name="Tang L."/>
            <person name="Weissenberger G."/>
            <person name="Zhu Y."/>
            <person name="Hemphill L."/>
            <person name="Shang Y."/>
            <person name="Youmans B."/>
            <person name="Ayvaz T."/>
            <person name="Ross M."/>
            <person name="Santibanez J."/>
            <person name="Aqrawi P."/>
            <person name="Gross S."/>
            <person name="Joshi V."/>
            <person name="Fowler G."/>
            <person name="Nazareth L."/>
            <person name="Reid J."/>
            <person name="Worley K."/>
            <person name="Petrosino J."/>
            <person name="Highlander S."/>
            <person name="Gibbs R."/>
        </authorList>
    </citation>
    <scope>NUCLEOTIDE SEQUENCE [LARGE SCALE GENOMIC DNA]</scope>
    <source>
        <strain evidence="2 3">SK160</strain>
    </source>
</reference>
<evidence type="ECO:0000313" key="3">
    <source>
        <dbReference type="Proteomes" id="UP000004562"/>
    </source>
</evidence>
<sequence>MEETMKQIVQLENLSCQNCVKHVTQHFLSMEGVSDVAVDLEKQIAHVTTDKFYSASDYEAALAKTIYRVLDVAEAE</sequence>
<evidence type="ECO:0000313" key="2">
    <source>
        <dbReference type="EMBL" id="EGD39614.1"/>
    </source>
</evidence>
<dbReference type="InterPro" id="IPR006121">
    <property type="entry name" value="HMA_dom"/>
</dbReference>
<dbReference type="EMBL" id="AEXZ01000004">
    <property type="protein sequence ID" value="EGD39614.1"/>
    <property type="molecule type" value="Genomic_DNA"/>
</dbReference>
<proteinExistence type="predicted"/>
<dbReference type="Pfam" id="PF00403">
    <property type="entry name" value="HMA"/>
    <property type="match status" value="1"/>
</dbReference>